<protein>
    <submittedName>
        <fullName evidence="9">MFS transporter</fullName>
    </submittedName>
</protein>
<name>A0A849A1U1_9ACTN</name>
<comment type="subcellular location">
    <subcellularLocation>
        <location evidence="1">Cell membrane</location>
        <topology evidence="1">Multi-pass membrane protein</topology>
    </subcellularLocation>
</comment>
<accession>A0A849A1U1</accession>
<feature type="transmembrane region" description="Helical" evidence="7">
    <location>
        <begin position="96"/>
        <end position="113"/>
    </location>
</feature>
<dbReference type="AlphaFoldDB" id="A0A849A1U1"/>
<feature type="transmembrane region" description="Helical" evidence="7">
    <location>
        <begin position="12"/>
        <end position="33"/>
    </location>
</feature>
<evidence type="ECO:0000313" key="9">
    <source>
        <dbReference type="EMBL" id="NNG34589.1"/>
    </source>
</evidence>
<feature type="transmembrane region" description="Helical" evidence="7">
    <location>
        <begin position="39"/>
        <end position="62"/>
    </location>
</feature>
<feature type="transmembrane region" description="Helical" evidence="7">
    <location>
        <begin position="369"/>
        <end position="387"/>
    </location>
</feature>
<dbReference type="Gene3D" id="1.20.1250.20">
    <property type="entry name" value="MFS general substrate transporter like domains"/>
    <property type="match status" value="1"/>
</dbReference>
<feature type="transmembrane region" description="Helical" evidence="7">
    <location>
        <begin position="69"/>
        <end position="90"/>
    </location>
</feature>
<dbReference type="RefSeq" id="WP_171198200.1">
    <property type="nucleotide sequence ID" value="NZ_JABEND010000001.1"/>
</dbReference>
<evidence type="ECO:0000256" key="2">
    <source>
        <dbReference type="ARBA" id="ARBA00022448"/>
    </source>
</evidence>
<feature type="transmembrane region" description="Helical" evidence="7">
    <location>
        <begin position="303"/>
        <end position="322"/>
    </location>
</feature>
<evidence type="ECO:0000256" key="7">
    <source>
        <dbReference type="SAM" id="Phobius"/>
    </source>
</evidence>
<keyword evidence="3" id="KW-1003">Cell membrane</keyword>
<dbReference type="PANTHER" id="PTHR23513:SF6">
    <property type="entry name" value="MAJOR FACILITATOR SUPERFAMILY ASSOCIATED DOMAIN-CONTAINING PROTEIN"/>
    <property type="match status" value="1"/>
</dbReference>
<evidence type="ECO:0000256" key="1">
    <source>
        <dbReference type="ARBA" id="ARBA00004651"/>
    </source>
</evidence>
<proteinExistence type="predicted"/>
<feature type="transmembrane region" description="Helical" evidence="7">
    <location>
        <begin position="343"/>
        <end position="363"/>
    </location>
</feature>
<organism evidence="9 10">
    <name type="scientific">Nakamurella aerolata</name>
    <dbReference type="NCBI Taxonomy" id="1656892"/>
    <lineage>
        <taxon>Bacteria</taxon>
        <taxon>Bacillati</taxon>
        <taxon>Actinomycetota</taxon>
        <taxon>Actinomycetes</taxon>
        <taxon>Nakamurellales</taxon>
        <taxon>Nakamurellaceae</taxon>
        <taxon>Nakamurella</taxon>
    </lineage>
</organism>
<dbReference type="PROSITE" id="PS50850">
    <property type="entry name" value="MFS"/>
    <property type="match status" value="1"/>
</dbReference>
<dbReference type="SUPFAM" id="SSF103473">
    <property type="entry name" value="MFS general substrate transporter"/>
    <property type="match status" value="1"/>
</dbReference>
<feature type="transmembrane region" description="Helical" evidence="7">
    <location>
        <begin position="134"/>
        <end position="157"/>
    </location>
</feature>
<gene>
    <name evidence="9" type="ORF">HKD39_02405</name>
</gene>
<feature type="transmembrane region" description="Helical" evidence="7">
    <location>
        <begin position="215"/>
        <end position="239"/>
    </location>
</feature>
<evidence type="ECO:0000256" key="5">
    <source>
        <dbReference type="ARBA" id="ARBA00022989"/>
    </source>
</evidence>
<keyword evidence="2" id="KW-0813">Transport</keyword>
<keyword evidence="4 7" id="KW-0812">Transmembrane</keyword>
<dbReference type="GO" id="GO:0022857">
    <property type="term" value="F:transmembrane transporter activity"/>
    <property type="evidence" value="ECO:0007669"/>
    <property type="project" value="InterPro"/>
</dbReference>
<evidence type="ECO:0000256" key="6">
    <source>
        <dbReference type="ARBA" id="ARBA00023136"/>
    </source>
</evidence>
<evidence type="ECO:0000256" key="4">
    <source>
        <dbReference type="ARBA" id="ARBA00022692"/>
    </source>
</evidence>
<reference evidence="9 10" key="1">
    <citation type="submission" date="2020-05" db="EMBL/GenBank/DDBJ databases">
        <title>Nakamurella sp. DB0629 isolated from air conditioner.</title>
        <authorList>
            <person name="Kim D.H."/>
            <person name="Kim D.-U."/>
        </authorList>
    </citation>
    <scope>NUCLEOTIDE SEQUENCE [LARGE SCALE GENOMIC DNA]</scope>
    <source>
        <strain evidence="9 10">DB0629</strain>
    </source>
</reference>
<dbReference type="InterPro" id="IPR036259">
    <property type="entry name" value="MFS_trans_sf"/>
</dbReference>
<dbReference type="GO" id="GO:0005886">
    <property type="term" value="C:plasma membrane"/>
    <property type="evidence" value="ECO:0007669"/>
    <property type="project" value="UniProtKB-SubCell"/>
</dbReference>
<dbReference type="EMBL" id="JABEND010000001">
    <property type="protein sequence ID" value="NNG34589.1"/>
    <property type="molecule type" value="Genomic_DNA"/>
</dbReference>
<evidence type="ECO:0000313" key="10">
    <source>
        <dbReference type="Proteomes" id="UP000562984"/>
    </source>
</evidence>
<feature type="transmembrane region" description="Helical" evidence="7">
    <location>
        <begin position="277"/>
        <end position="297"/>
    </location>
</feature>
<dbReference type="CDD" id="cd06173">
    <property type="entry name" value="MFS_MefA_like"/>
    <property type="match status" value="1"/>
</dbReference>
<dbReference type="Proteomes" id="UP000562984">
    <property type="component" value="Unassembled WGS sequence"/>
</dbReference>
<comment type="caution">
    <text evidence="9">The sequence shown here is derived from an EMBL/GenBank/DDBJ whole genome shotgun (WGS) entry which is preliminary data.</text>
</comment>
<dbReference type="InterPro" id="IPR020846">
    <property type="entry name" value="MFS_dom"/>
</dbReference>
<feature type="transmembrane region" description="Helical" evidence="7">
    <location>
        <begin position="169"/>
        <end position="188"/>
    </location>
</feature>
<keyword evidence="10" id="KW-1185">Reference proteome</keyword>
<feature type="domain" description="Major facilitator superfamily (MFS) profile" evidence="8">
    <location>
        <begin position="212"/>
        <end position="406"/>
    </location>
</feature>
<feature type="transmembrane region" description="Helical" evidence="7">
    <location>
        <begin position="251"/>
        <end position="270"/>
    </location>
</feature>
<dbReference type="PANTHER" id="PTHR23513">
    <property type="entry name" value="INTEGRAL MEMBRANE EFFLUX PROTEIN-RELATED"/>
    <property type="match status" value="1"/>
</dbReference>
<evidence type="ECO:0000256" key="3">
    <source>
        <dbReference type="ARBA" id="ARBA00022475"/>
    </source>
</evidence>
<dbReference type="Pfam" id="PF05977">
    <property type="entry name" value="MFS_3"/>
    <property type="match status" value="1"/>
</dbReference>
<sequence length="406" mass="42477">MGAPFWRLFASSGVSNLSDGIVVAVLPLLAATLTRDPVAVSLLGSLAFVPWLLFAIPAGALVDRVNRRTAMAVANSLRAVLLVALAVLVVTDRASIAVLYAVAFLLGCNETIYDNAARAVLPLVIRRSQLERGNSLLTTVESVGNIFLGAPIGAWLFALGASIPLWGNAAGYLLAALLILTVSGRFRVARAEPTTMRHDIAAGLRWLLRHRILRMLMVTTGFAGFAQSLTNGILVLFALQNLGLSERGFGILLAVAGVGAVLGSLLSPVLTKFFGRTAAMGGCEIGGAAALLLMGLWQQPIAAAVLFAVSGGAIAAFNVQIMSVRQVLIPEELFGRVQGAYRTVIWGGIPLGMLAGGGIGAWLGLPAVFVIAGVLGIAAGVASWWVLQRSHREIAEAFAEHDQSDN</sequence>
<dbReference type="InterPro" id="IPR010290">
    <property type="entry name" value="TM_effector"/>
</dbReference>
<keyword evidence="6 7" id="KW-0472">Membrane</keyword>
<keyword evidence="5 7" id="KW-1133">Transmembrane helix</keyword>
<evidence type="ECO:0000259" key="8">
    <source>
        <dbReference type="PROSITE" id="PS50850"/>
    </source>
</evidence>